<organism evidence="1 2">
    <name type="scientific">Fusarium decemcellulare</name>
    <dbReference type="NCBI Taxonomy" id="57161"/>
    <lineage>
        <taxon>Eukaryota</taxon>
        <taxon>Fungi</taxon>
        <taxon>Dikarya</taxon>
        <taxon>Ascomycota</taxon>
        <taxon>Pezizomycotina</taxon>
        <taxon>Sordariomycetes</taxon>
        <taxon>Hypocreomycetidae</taxon>
        <taxon>Hypocreales</taxon>
        <taxon>Nectriaceae</taxon>
        <taxon>Fusarium</taxon>
        <taxon>Fusarium decemcellulare species complex</taxon>
    </lineage>
</organism>
<keyword evidence="2" id="KW-1185">Reference proteome</keyword>
<dbReference type="Proteomes" id="UP001148629">
    <property type="component" value="Unassembled WGS sequence"/>
</dbReference>
<dbReference type="EMBL" id="JANRMS010005765">
    <property type="protein sequence ID" value="KAJ3500931.1"/>
    <property type="molecule type" value="Genomic_DNA"/>
</dbReference>
<evidence type="ECO:0000313" key="2">
    <source>
        <dbReference type="Proteomes" id="UP001148629"/>
    </source>
</evidence>
<reference evidence="1" key="1">
    <citation type="submission" date="2022-08" db="EMBL/GenBank/DDBJ databases">
        <title>Genome Sequence of Fusarium decemcellulare.</title>
        <authorList>
            <person name="Buettner E."/>
        </authorList>
    </citation>
    <scope>NUCLEOTIDE SEQUENCE</scope>
    <source>
        <strain evidence="1">Babe19</strain>
    </source>
</reference>
<accession>A0ACC1RBW8</accession>
<proteinExistence type="predicted"/>
<protein>
    <submittedName>
        <fullName evidence="1">Uncharacterized protein</fullName>
    </submittedName>
</protein>
<evidence type="ECO:0000313" key="1">
    <source>
        <dbReference type="EMBL" id="KAJ3500931.1"/>
    </source>
</evidence>
<comment type="caution">
    <text evidence="1">The sequence shown here is derived from an EMBL/GenBank/DDBJ whole genome shotgun (WGS) entry which is preliminary data.</text>
</comment>
<name>A0ACC1RBW8_9HYPO</name>
<gene>
    <name evidence="1" type="ORF">NM208_g17041</name>
</gene>
<sequence length="139" mass="14163">MFTIKVGMKSSAGGICGRKVRVEQRAHLLLGVGIGALVGELGLDLAGKLLLSSTQLEQSCSQPQNKGGPSTRSFSLGRVVSAGGLKVHVVSSSTRGLARSHSVVTARGKANLFIFGVEAQAQASAGVLARNCGTYVGVA</sequence>